<name>A0A8J5VWT6_ZIZPA</name>
<dbReference type="EMBL" id="JAAALK010000287">
    <property type="protein sequence ID" value="KAG8060679.1"/>
    <property type="molecule type" value="Genomic_DNA"/>
</dbReference>
<reference evidence="2" key="2">
    <citation type="submission" date="2021-02" db="EMBL/GenBank/DDBJ databases">
        <authorList>
            <person name="Kimball J.A."/>
            <person name="Haas M.W."/>
            <person name="Macchietto M."/>
            <person name="Kono T."/>
            <person name="Duquette J."/>
            <person name="Shao M."/>
        </authorList>
    </citation>
    <scope>NUCLEOTIDE SEQUENCE</scope>
    <source>
        <tissue evidence="2">Fresh leaf tissue</tissue>
    </source>
</reference>
<sequence length="97" mass="9717">MQVLKDILIELKGALSERDVIGKLREYLGDKSGLRGGDEGLQGAAAGSEGGDGLTSVTTMGNGGGDGLRGWLRSPRVAAVYGAAMGMAHGSGEGVGK</sequence>
<proteinExistence type="predicted"/>
<evidence type="ECO:0000256" key="1">
    <source>
        <dbReference type="SAM" id="MobiDB-lite"/>
    </source>
</evidence>
<protein>
    <submittedName>
        <fullName evidence="2">Uncharacterized protein</fullName>
    </submittedName>
</protein>
<gene>
    <name evidence="2" type="ORF">GUJ93_ZPchr0002g23210</name>
</gene>
<organism evidence="2 3">
    <name type="scientific">Zizania palustris</name>
    <name type="common">Northern wild rice</name>
    <dbReference type="NCBI Taxonomy" id="103762"/>
    <lineage>
        <taxon>Eukaryota</taxon>
        <taxon>Viridiplantae</taxon>
        <taxon>Streptophyta</taxon>
        <taxon>Embryophyta</taxon>
        <taxon>Tracheophyta</taxon>
        <taxon>Spermatophyta</taxon>
        <taxon>Magnoliopsida</taxon>
        <taxon>Liliopsida</taxon>
        <taxon>Poales</taxon>
        <taxon>Poaceae</taxon>
        <taxon>BOP clade</taxon>
        <taxon>Oryzoideae</taxon>
        <taxon>Oryzeae</taxon>
        <taxon>Zizaniinae</taxon>
        <taxon>Zizania</taxon>
    </lineage>
</organism>
<comment type="caution">
    <text evidence="2">The sequence shown here is derived from an EMBL/GenBank/DDBJ whole genome shotgun (WGS) entry which is preliminary data.</text>
</comment>
<keyword evidence="3" id="KW-1185">Reference proteome</keyword>
<feature type="region of interest" description="Disordered" evidence="1">
    <location>
        <begin position="34"/>
        <end position="59"/>
    </location>
</feature>
<evidence type="ECO:0000313" key="3">
    <source>
        <dbReference type="Proteomes" id="UP000729402"/>
    </source>
</evidence>
<accession>A0A8J5VWT6</accession>
<evidence type="ECO:0000313" key="2">
    <source>
        <dbReference type="EMBL" id="KAG8060679.1"/>
    </source>
</evidence>
<dbReference type="AlphaFoldDB" id="A0A8J5VWT6"/>
<dbReference type="Proteomes" id="UP000729402">
    <property type="component" value="Unassembled WGS sequence"/>
</dbReference>
<reference evidence="2" key="1">
    <citation type="journal article" date="2021" name="bioRxiv">
        <title>Whole Genome Assembly and Annotation of Northern Wild Rice, Zizania palustris L., Supports a Whole Genome Duplication in the Zizania Genus.</title>
        <authorList>
            <person name="Haas M."/>
            <person name="Kono T."/>
            <person name="Macchietto M."/>
            <person name="Millas R."/>
            <person name="McGilp L."/>
            <person name="Shao M."/>
            <person name="Duquette J."/>
            <person name="Hirsch C.N."/>
            <person name="Kimball J."/>
        </authorList>
    </citation>
    <scope>NUCLEOTIDE SEQUENCE</scope>
    <source>
        <tissue evidence="2">Fresh leaf tissue</tissue>
    </source>
</reference>